<protein>
    <submittedName>
        <fullName evidence="1">Uncharacterized protein</fullName>
    </submittedName>
</protein>
<dbReference type="AlphaFoldDB" id="A0A7G9W8F3"/>
<dbReference type="KEGG" id="acae:HYG86_09340"/>
<reference evidence="1 2" key="1">
    <citation type="submission" date="2020-07" db="EMBL/GenBank/DDBJ databases">
        <title>Alkalicella. sp. LB2 genome.</title>
        <authorList>
            <person name="Postec A."/>
            <person name="Quemeneur M."/>
        </authorList>
    </citation>
    <scope>NUCLEOTIDE SEQUENCE [LARGE SCALE GENOMIC DNA]</scope>
    <source>
        <strain evidence="1 2">LB2</strain>
    </source>
</reference>
<keyword evidence="2" id="KW-1185">Reference proteome</keyword>
<dbReference type="EMBL" id="CP058559">
    <property type="protein sequence ID" value="QNO14965.1"/>
    <property type="molecule type" value="Genomic_DNA"/>
</dbReference>
<organism evidence="1 2">
    <name type="scientific">Alkalicella caledoniensis</name>
    <dbReference type="NCBI Taxonomy" id="2731377"/>
    <lineage>
        <taxon>Bacteria</taxon>
        <taxon>Bacillati</taxon>
        <taxon>Bacillota</taxon>
        <taxon>Clostridia</taxon>
        <taxon>Eubacteriales</taxon>
        <taxon>Proteinivoracaceae</taxon>
        <taxon>Alkalicella</taxon>
    </lineage>
</organism>
<evidence type="ECO:0000313" key="1">
    <source>
        <dbReference type="EMBL" id="QNO14965.1"/>
    </source>
</evidence>
<proteinExistence type="predicted"/>
<name>A0A7G9W8F3_ALKCA</name>
<accession>A0A7G9W8F3</accession>
<gene>
    <name evidence="1" type="ORF">HYG86_09340</name>
</gene>
<dbReference type="Proteomes" id="UP000516160">
    <property type="component" value="Chromosome"/>
</dbReference>
<sequence>MKINTDIIEKISANGITELSNKEELGKRVAISEEKKATLPEEEGIEKYDRSLTLSGIIREVLDDIEQIKKDVAILRQQVQQQ</sequence>
<dbReference type="RefSeq" id="WP_213165329.1">
    <property type="nucleotide sequence ID" value="NZ_CP058559.1"/>
</dbReference>
<evidence type="ECO:0000313" key="2">
    <source>
        <dbReference type="Proteomes" id="UP000516160"/>
    </source>
</evidence>